<proteinExistence type="inferred from homology"/>
<dbReference type="SUPFAM" id="SSF69593">
    <property type="entry name" value="Glycerol-3-phosphate (1)-acyltransferase"/>
    <property type="match status" value="1"/>
</dbReference>
<evidence type="ECO:0000256" key="2">
    <source>
        <dbReference type="ARBA" id="ARBA00007937"/>
    </source>
</evidence>
<name>A0A060TIN0_BLAAD</name>
<keyword evidence="4" id="KW-0472">Membrane</keyword>
<organism evidence="7">
    <name type="scientific">Blastobotrys adeninivorans</name>
    <name type="common">Yeast</name>
    <name type="synonym">Arxula adeninivorans</name>
    <dbReference type="NCBI Taxonomy" id="409370"/>
    <lineage>
        <taxon>Eukaryota</taxon>
        <taxon>Fungi</taxon>
        <taxon>Dikarya</taxon>
        <taxon>Ascomycota</taxon>
        <taxon>Saccharomycotina</taxon>
        <taxon>Dipodascomycetes</taxon>
        <taxon>Dipodascales</taxon>
        <taxon>Trichomonascaceae</taxon>
        <taxon>Blastobotrys</taxon>
    </lineage>
</organism>
<evidence type="ECO:0000256" key="3">
    <source>
        <dbReference type="ARBA" id="ARBA00022679"/>
    </source>
</evidence>
<keyword evidence="3" id="KW-0808">Transferase</keyword>
<dbReference type="InterPro" id="IPR045520">
    <property type="entry name" value="GPAT/DHAPAT_C"/>
</dbReference>
<dbReference type="PhylomeDB" id="A0A060TIN0"/>
<dbReference type="PANTHER" id="PTHR12563">
    <property type="entry name" value="GLYCEROL-3-PHOSPHATE ACYLTRANSFERASE"/>
    <property type="match status" value="1"/>
</dbReference>
<keyword evidence="5" id="KW-0012">Acyltransferase</keyword>
<dbReference type="Pfam" id="PF19277">
    <property type="entry name" value="GPAT_C"/>
    <property type="match status" value="1"/>
</dbReference>
<comment type="similarity">
    <text evidence="2">Belongs to the GPAT/DAPAT family.</text>
</comment>
<evidence type="ECO:0000313" key="7">
    <source>
        <dbReference type="EMBL" id="CDP38662.1"/>
    </source>
</evidence>
<dbReference type="EMBL" id="HG937694">
    <property type="protein sequence ID" value="CDP38662.1"/>
    <property type="molecule type" value="Genomic_DNA"/>
</dbReference>
<dbReference type="GO" id="GO:0019432">
    <property type="term" value="P:triglyceride biosynthetic process"/>
    <property type="evidence" value="ECO:0007669"/>
    <property type="project" value="TreeGrafter"/>
</dbReference>
<comment type="subcellular location">
    <subcellularLocation>
        <location evidence="1">Endomembrane system</location>
        <topology evidence="1">Peripheral membrane protein</topology>
    </subcellularLocation>
</comment>
<dbReference type="GO" id="GO:0031966">
    <property type="term" value="C:mitochondrial membrane"/>
    <property type="evidence" value="ECO:0007669"/>
    <property type="project" value="TreeGrafter"/>
</dbReference>
<evidence type="ECO:0000256" key="1">
    <source>
        <dbReference type="ARBA" id="ARBA00004184"/>
    </source>
</evidence>
<sequence length="809" mass="91781">MDDVDLLNNDEDVTQTRNLVVEFTRFRDKPLESLKTLLAHIQGSSWRAYDNYDGQKLYYPGLKDKVFDEAISRPVIAETVRKLIDKTLEREQKYGIPSQSRQGRRDQLESQLMSIAEEMLDKMMCLFQRKAILQMMYYSVAQMFSRTYHQGVHVDANELAKLKAKAKELEGKKQSMVFLPCHKSHIDYIALQFLCFRIGLSLPVVVAGDNLNFAVVGPMLRQVGAFYIRRSFGDDVLYQSVIQAYIETLLRNGYNFECFIEGTRSRTGKLLPPKFGILKYILEALMSGAVEDTWIVPVSTQYDKVVEAETYATELLGKDKVKESLSGFMDATSILTLRMGRVDVRFKEPWSLKEYVLNHLNAESMKPLVTSFPLKDPNWFTPQKQTHLLRALGYQVLSDINKASLVMPTSLIGAVLLTTSGRGISLDGLVVKVRWLIEKIRQVGGRVGTIPPGEAALTDKNLEVVVLNGLKVLGSDLVGKEEKGLIETIYYPKDPFKLSYYRNQVIHLFVSESIATVALYTQIKKANGLSHISRQAVLSEVRFLSTLLSGEFVYGANGLELNFNRTLGHLEQQGIVRRGDKDDSLIVELSSTELGKGYEMFDFYCYLLWPFMDGFWLSSLALFMLVPTLEEAASVGSDQTASVWVEEKELLNAAQALGKTLYHQGQLTYYEAVNKELLKTSLNQYQGEGIVIRKLAKDKKVPVQISLKTSCRPDRAEHDSEMFRKNDLLPYGQLYEFSERISRARHKTLRHHDMSVTHKGADMNLLRLCSEMGQKLKTRQIKTVEEVKTDQGVVLSRPVRSPQSIDAKL</sequence>
<dbReference type="Pfam" id="PF01553">
    <property type="entry name" value="Acyltransferase"/>
    <property type="match status" value="1"/>
</dbReference>
<dbReference type="PANTHER" id="PTHR12563:SF17">
    <property type="entry name" value="DIHYDROXYACETONE PHOSPHATE ACYLTRANSFERASE"/>
    <property type="match status" value="1"/>
</dbReference>
<protein>
    <submittedName>
        <fullName evidence="7">ARAD1D39666p</fullName>
    </submittedName>
</protein>
<dbReference type="GO" id="GO:0006631">
    <property type="term" value="P:fatty acid metabolic process"/>
    <property type="evidence" value="ECO:0007669"/>
    <property type="project" value="TreeGrafter"/>
</dbReference>
<dbReference type="GO" id="GO:0008654">
    <property type="term" value="P:phospholipid biosynthetic process"/>
    <property type="evidence" value="ECO:0007669"/>
    <property type="project" value="TreeGrafter"/>
</dbReference>
<dbReference type="CDD" id="cd07993">
    <property type="entry name" value="LPLAT_DHAPAT-like"/>
    <property type="match status" value="1"/>
</dbReference>
<evidence type="ECO:0000256" key="5">
    <source>
        <dbReference type="ARBA" id="ARBA00023315"/>
    </source>
</evidence>
<dbReference type="InterPro" id="IPR041728">
    <property type="entry name" value="GPAT/DHAPAT_LPLAT"/>
</dbReference>
<dbReference type="SMART" id="SM00563">
    <property type="entry name" value="PlsC"/>
    <property type="match status" value="1"/>
</dbReference>
<evidence type="ECO:0000256" key="4">
    <source>
        <dbReference type="ARBA" id="ARBA00023136"/>
    </source>
</evidence>
<feature type="domain" description="Phospholipid/glycerol acyltransferase" evidence="6">
    <location>
        <begin position="176"/>
        <end position="303"/>
    </location>
</feature>
<accession>A0A060TIN0</accession>
<reference evidence="7" key="2">
    <citation type="submission" date="2014-06" db="EMBL/GenBank/DDBJ databases">
        <title>The complete genome of Blastobotrys (Arxula) adeninivorans LS3 - a yeast of biotechnological interest.</title>
        <authorList>
            <person name="Kunze G."/>
            <person name="Gaillardin C."/>
            <person name="Czernicka M."/>
            <person name="Durrens P."/>
            <person name="Martin T."/>
            <person name="Boer E."/>
            <person name="Gabaldon T."/>
            <person name="Cruz J."/>
            <person name="Talla E."/>
            <person name="Marck C."/>
            <person name="Goffeau A."/>
            <person name="Barbe V."/>
            <person name="Baret P."/>
            <person name="Baronian K."/>
            <person name="Beier S."/>
            <person name="Bleykasten C."/>
            <person name="Bode R."/>
            <person name="Casaregola S."/>
            <person name="Despons L."/>
            <person name="Fairhead C."/>
            <person name="Giersberg M."/>
            <person name="Gierski P."/>
            <person name="Hahnel U."/>
            <person name="Hartmann A."/>
            <person name="Jankowska D."/>
            <person name="Jubin C."/>
            <person name="Jung P."/>
            <person name="Lafontaine I."/>
            <person name="Leh-Louis V."/>
            <person name="Lemaire M."/>
            <person name="Marcet-Houben M."/>
            <person name="Mascher M."/>
            <person name="Morel G."/>
            <person name="Richard G.-F."/>
            <person name="Riechen J."/>
            <person name="Sacerdot C."/>
            <person name="Sarkar A."/>
            <person name="Savel G."/>
            <person name="Schacherer J."/>
            <person name="Sherman D."/>
            <person name="Straub M.-L."/>
            <person name="Stein N."/>
            <person name="Thierry A."/>
            <person name="Trautwein-Schult A."/>
            <person name="Westhof E."/>
            <person name="Worch S."/>
            <person name="Dujon B."/>
            <person name="Souciet J.-L."/>
            <person name="Wincker P."/>
            <person name="Scholz U."/>
            <person name="Neuveglise N."/>
        </authorList>
    </citation>
    <scope>NUCLEOTIDE SEQUENCE</scope>
    <source>
        <strain evidence="7">LS3</strain>
    </source>
</reference>
<dbReference type="AlphaFoldDB" id="A0A060TIN0"/>
<dbReference type="InterPro" id="IPR022284">
    <property type="entry name" value="GPAT/DHAPAT"/>
</dbReference>
<gene>
    <name evidence="7" type="ORF">GNLVRS02_ARAD1D39666g</name>
</gene>
<dbReference type="GO" id="GO:0006072">
    <property type="term" value="P:glycerol-3-phosphate metabolic process"/>
    <property type="evidence" value="ECO:0007669"/>
    <property type="project" value="TreeGrafter"/>
</dbReference>
<dbReference type="GO" id="GO:0004366">
    <property type="term" value="F:glycerol-3-phosphate O-acyltransferase activity"/>
    <property type="evidence" value="ECO:0007669"/>
    <property type="project" value="TreeGrafter"/>
</dbReference>
<dbReference type="GO" id="GO:0012505">
    <property type="term" value="C:endomembrane system"/>
    <property type="evidence" value="ECO:0007669"/>
    <property type="project" value="UniProtKB-SubCell"/>
</dbReference>
<dbReference type="InterPro" id="IPR002123">
    <property type="entry name" value="Plipid/glycerol_acylTrfase"/>
</dbReference>
<reference evidence="7" key="1">
    <citation type="submission" date="2014-02" db="EMBL/GenBank/DDBJ databases">
        <authorList>
            <person name="Genoscope - CEA"/>
        </authorList>
    </citation>
    <scope>NUCLEOTIDE SEQUENCE</scope>
    <source>
        <strain evidence="7">LS3</strain>
    </source>
</reference>
<evidence type="ECO:0000259" key="6">
    <source>
        <dbReference type="SMART" id="SM00563"/>
    </source>
</evidence>